<evidence type="ECO:0000313" key="3">
    <source>
        <dbReference type="Proteomes" id="UP001604336"/>
    </source>
</evidence>
<dbReference type="PANTHER" id="PTHR31704">
    <property type="entry name" value="MYB/SANT-LIKE DNA-BINDING DOMAIN PROTEIN-RELATED"/>
    <property type="match status" value="1"/>
</dbReference>
<name>A0ABD1T0E9_9LAMI</name>
<dbReference type="PANTHER" id="PTHR31704:SF37">
    <property type="entry name" value="HEAT SHOCK PROTEIN"/>
    <property type="match status" value="1"/>
</dbReference>
<dbReference type="AlphaFoldDB" id="A0ABD1T0E9"/>
<dbReference type="Pfam" id="PF12776">
    <property type="entry name" value="Myb_DNA-bind_3"/>
    <property type="match status" value="1"/>
</dbReference>
<evidence type="ECO:0000313" key="2">
    <source>
        <dbReference type="EMBL" id="KAL2506120.1"/>
    </source>
</evidence>
<sequence length="174" mass="20709">MAIAHLSFRFSPFQLIFISDTVLWETQIYVTRAKIRRRLPSIKGAHFTPEGWRNIIDKFYAHTGRQYTKAHFKNQWNTMKSEYMTFNELMHRETGIRIDPITNTIDAPVELWERKIKEHEKYRKFRGRDVSIFQHEYHNLFSGILAIGFILRCPIRFSQVSGTETSYGQEGFND</sequence>
<proteinExistence type="predicted"/>
<evidence type="ECO:0000259" key="1">
    <source>
        <dbReference type="Pfam" id="PF12776"/>
    </source>
</evidence>
<protein>
    <submittedName>
        <fullName evidence="2">Myb DNA-bind 3 domain-containing protein</fullName>
    </submittedName>
</protein>
<comment type="caution">
    <text evidence="2">The sequence shown here is derived from an EMBL/GenBank/DDBJ whole genome shotgun (WGS) entry which is preliminary data.</text>
</comment>
<feature type="domain" description="Myb/SANT-like" evidence="1">
    <location>
        <begin position="38"/>
        <end position="114"/>
    </location>
</feature>
<dbReference type="Proteomes" id="UP001604336">
    <property type="component" value="Unassembled WGS sequence"/>
</dbReference>
<dbReference type="InterPro" id="IPR024752">
    <property type="entry name" value="Myb/SANT-like_dom"/>
</dbReference>
<organism evidence="2 3">
    <name type="scientific">Abeliophyllum distichum</name>
    <dbReference type="NCBI Taxonomy" id="126358"/>
    <lineage>
        <taxon>Eukaryota</taxon>
        <taxon>Viridiplantae</taxon>
        <taxon>Streptophyta</taxon>
        <taxon>Embryophyta</taxon>
        <taxon>Tracheophyta</taxon>
        <taxon>Spermatophyta</taxon>
        <taxon>Magnoliopsida</taxon>
        <taxon>eudicotyledons</taxon>
        <taxon>Gunneridae</taxon>
        <taxon>Pentapetalae</taxon>
        <taxon>asterids</taxon>
        <taxon>lamiids</taxon>
        <taxon>Lamiales</taxon>
        <taxon>Oleaceae</taxon>
        <taxon>Forsythieae</taxon>
        <taxon>Abeliophyllum</taxon>
    </lineage>
</organism>
<dbReference type="EMBL" id="JBFOLK010000006">
    <property type="protein sequence ID" value="KAL2506120.1"/>
    <property type="molecule type" value="Genomic_DNA"/>
</dbReference>
<gene>
    <name evidence="2" type="ORF">Adt_21741</name>
</gene>
<accession>A0ABD1T0E9</accession>
<reference evidence="3" key="1">
    <citation type="submission" date="2024-07" db="EMBL/GenBank/DDBJ databases">
        <title>Two chromosome-level genome assemblies of Korean endemic species Abeliophyllum distichum and Forsythia ovata (Oleaceae).</title>
        <authorList>
            <person name="Jang H."/>
        </authorList>
    </citation>
    <scope>NUCLEOTIDE SEQUENCE [LARGE SCALE GENOMIC DNA]</scope>
</reference>
<keyword evidence="3" id="KW-1185">Reference proteome</keyword>